<keyword evidence="2" id="KW-1133">Transmembrane helix</keyword>
<sequence>MINPEGTQSTFWRICDDSGNCHCDWRLTLGDCAEDGAMRIIYIVNIIGSAVVSVIGIALLFYRLYYRKQQIFTNRTPTGFIRPKPIEAMLFMAIIFNLLRMIQAIIIVTDAAPNPTFRSFMYEIPWQFGLGAFACYVFGIAHTVADSSKTIYSAMFSSPLRIDILSTTFITMPFITNNICSIAAGIYAERGEDYIAGQFTHAQYYFWTIYCGSLGFMILFAGIKLLRLLGHHLRMQHDLRTNIAKIKTGSLKVKIIMLVGCVCLWVFALVLCLYGVLRDQIIRNTGYNLAISAVWTYDGVVATLLVEMALILNPRMTASLGVSGVSTNGSQSDPSGGTTLSTSYAHNVTSIDSAKWDKFDTLSHPGPTLAPAGVVGGGNMMMMDDGLPRYSVGADMGMDILHSNKQYSTPDSRQHDMQPHSRPTSPSSVHRHQIEQDQLHYNATSQVRTPPRYVITPMDEQQGHPENYESFSTTLGRNGSVISASHLMGYNNGHQSFALTH</sequence>
<accession>A0A068RXZ5</accession>
<feature type="region of interest" description="Disordered" evidence="1">
    <location>
        <begin position="403"/>
        <end position="433"/>
    </location>
</feature>
<reference evidence="3" key="1">
    <citation type="submission" date="2013-08" db="EMBL/GenBank/DDBJ databases">
        <title>Gene expansion shapes genome architecture in the human pathogen Lichtheimia corymbifera: an evolutionary genomics analysis in the ancient terrestrial Mucorales (Mucoromycotina).</title>
        <authorList>
            <person name="Schwartze V.U."/>
            <person name="Winter S."/>
            <person name="Shelest E."/>
            <person name="Marcet-Houben M."/>
            <person name="Horn F."/>
            <person name="Wehner S."/>
            <person name="Hoffmann K."/>
            <person name="Riege K."/>
            <person name="Sammeth M."/>
            <person name="Nowrousian M."/>
            <person name="Valiante V."/>
            <person name="Linde J."/>
            <person name="Jacobsen I.D."/>
            <person name="Marz M."/>
            <person name="Brakhage A.A."/>
            <person name="Gabaldon T."/>
            <person name="Bocker S."/>
            <person name="Voigt K."/>
        </authorList>
    </citation>
    <scope>NUCLEOTIDE SEQUENCE [LARGE SCALE GENOMIC DNA]</scope>
    <source>
        <strain evidence="3">FSU 9682</strain>
    </source>
</reference>
<feature type="transmembrane region" description="Helical" evidence="2">
    <location>
        <begin position="86"/>
        <end position="106"/>
    </location>
</feature>
<name>A0A068RXZ5_9FUNG</name>
<feature type="transmembrane region" description="Helical" evidence="2">
    <location>
        <begin position="289"/>
        <end position="312"/>
    </location>
</feature>
<gene>
    <name evidence="3" type="ORF">LCOR_05831.1</name>
</gene>
<feature type="transmembrane region" description="Helical" evidence="2">
    <location>
        <begin position="255"/>
        <end position="277"/>
    </location>
</feature>
<comment type="caution">
    <text evidence="3">The sequence shown here is derived from an EMBL/GenBank/DDBJ whole genome shotgun (WGS) entry which is preliminary data.</text>
</comment>
<proteinExistence type="predicted"/>
<feature type="transmembrane region" description="Helical" evidence="2">
    <location>
        <begin position="40"/>
        <end position="65"/>
    </location>
</feature>
<protein>
    <submittedName>
        <fullName evidence="3">Uncharacterized protein</fullName>
    </submittedName>
</protein>
<organism evidence="3 4">
    <name type="scientific">Lichtheimia corymbifera JMRC:FSU:9682</name>
    <dbReference type="NCBI Taxonomy" id="1263082"/>
    <lineage>
        <taxon>Eukaryota</taxon>
        <taxon>Fungi</taxon>
        <taxon>Fungi incertae sedis</taxon>
        <taxon>Mucoromycota</taxon>
        <taxon>Mucoromycotina</taxon>
        <taxon>Mucoromycetes</taxon>
        <taxon>Mucorales</taxon>
        <taxon>Lichtheimiaceae</taxon>
        <taxon>Lichtheimia</taxon>
    </lineage>
</organism>
<feature type="transmembrane region" description="Helical" evidence="2">
    <location>
        <begin position="126"/>
        <end position="144"/>
    </location>
</feature>
<dbReference type="Proteomes" id="UP000027586">
    <property type="component" value="Unassembled WGS sequence"/>
</dbReference>
<evidence type="ECO:0000256" key="1">
    <source>
        <dbReference type="SAM" id="MobiDB-lite"/>
    </source>
</evidence>
<keyword evidence="2" id="KW-0472">Membrane</keyword>
<evidence type="ECO:0000256" key="2">
    <source>
        <dbReference type="SAM" id="Phobius"/>
    </source>
</evidence>
<keyword evidence="2" id="KW-0812">Transmembrane</keyword>
<keyword evidence="4" id="KW-1185">Reference proteome</keyword>
<dbReference type="AlphaFoldDB" id="A0A068RXZ5"/>
<evidence type="ECO:0000313" key="4">
    <source>
        <dbReference type="Proteomes" id="UP000027586"/>
    </source>
</evidence>
<dbReference type="STRING" id="1263082.A0A068RXZ5"/>
<dbReference type="OrthoDB" id="2405215at2759"/>
<feature type="transmembrane region" description="Helical" evidence="2">
    <location>
        <begin position="204"/>
        <end position="226"/>
    </location>
</feature>
<dbReference type="VEuPathDB" id="FungiDB:LCOR_05831.1"/>
<dbReference type="EMBL" id="CBTN010000024">
    <property type="protein sequence ID" value="CDH54600.1"/>
    <property type="molecule type" value="Genomic_DNA"/>
</dbReference>
<evidence type="ECO:0000313" key="3">
    <source>
        <dbReference type="EMBL" id="CDH54600.1"/>
    </source>
</evidence>